<dbReference type="PANTHER" id="PTHR36769:SF1">
    <property type="entry name" value="2,3-BISPHOSPHOGLYCERATE-DEPENDENT PHOSPHOGLYCERATE MUTASE"/>
    <property type="match status" value="1"/>
</dbReference>
<organism evidence="2 3">
    <name type="scientific">Haematococcus lacustris</name>
    <name type="common">Green alga</name>
    <name type="synonym">Haematococcus pluvialis</name>
    <dbReference type="NCBI Taxonomy" id="44745"/>
    <lineage>
        <taxon>Eukaryota</taxon>
        <taxon>Viridiplantae</taxon>
        <taxon>Chlorophyta</taxon>
        <taxon>core chlorophytes</taxon>
        <taxon>Chlorophyceae</taxon>
        <taxon>CS clade</taxon>
        <taxon>Chlamydomonadales</taxon>
        <taxon>Haematococcaceae</taxon>
        <taxon>Haematococcus</taxon>
    </lineage>
</organism>
<dbReference type="PANTHER" id="PTHR36769">
    <property type="entry name" value="2,3-BISPHOSPHOGLYCERATE-DEPENDENT PHOSPHOGLYCERATE MUTASE"/>
    <property type="match status" value="1"/>
</dbReference>
<keyword evidence="3" id="KW-1185">Reference proteome</keyword>
<sequence>MPQKPVIKGKKIEKKAAANRHGKVAKTTKGKATGGSLTCDKGMCREHADRVGAGHFEKPPVKTKLLEAYKDNKELTKTINATNESNIAAKAENAGGRLKSPQQEPDQGCQHNWHMALCHAGHMRGGTCNLRQ</sequence>
<feature type="region of interest" description="Disordered" evidence="1">
    <location>
        <begin position="1"/>
        <end position="35"/>
    </location>
</feature>
<protein>
    <submittedName>
        <fullName evidence="2">Uncharacterized protein</fullName>
    </submittedName>
</protein>
<feature type="non-terminal residue" evidence="2">
    <location>
        <position position="1"/>
    </location>
</feature>
<evidence type="ECO:0000313" key="3">
    <source>
        <dbReference type="Proteomes" id="UP000485058"/>
    </source>
</evidence>
<evidence type="ECO:0000313" key="2">
    <source>
        <dbReference type="EMBL" id="GFH15007.1"/>
    </source>
</evidence>
<accession>A0A699YXK2</accession>
<gene>
    <name evidence="2" type="ORF">HaLaN_11156</name>
</gene>
<feature type="non-terminal residue" evidence="2">
    <location>
        <position position="132"/>
    </location>
</feature>
<comment type="caution">
    <text evidence="2">The sequence shown here is derived from an EMBL/GenBank/DDBJ whole genome shotgun (WGS) entry which is preliminary data.</text>
</comment>
<evidence type="ECO:0000256" key="1">
    <source>
        <dbReference type="SAM" id="MobiDB-lite"/>
    </source>
</evidence>
<dbReference type="EMBL" id="BLLF01000794">
    <property type="protein sequence ID" value="GFH15007.1"/>
    <property type="molecule type" value="Genomic_DNA"/>
</dbReference>
<proteinExistence type="predicted"/>
<dbReference type="Proteomes" id="UP000485058">
    <property type="component" value="Unassembled WGS sequence"/>
</dbReference>
<dbReference type="InterPro" id="IPR019034">
    <property type="entry name" value="UPF0390"/>
</dbReference>
<feature type="compositionally biased region" description="Basic residues" evidence="1">
    <location>
        <begin position="7"/>
        <end position="29"/>
    </location>
</feature>
<reference evidence="2 3" key="1">
    <citation type="submission" date="2020-02" db="EMBL/GenBank/DDBJ databases">
        <title>Draft genome sequence of Haematococcus lacustris strain NIES-144.</title>
        <authorList>
            <person name="Morimoto D."/>
            <person name="Nakagawa S."/>
            <person name="Yoshida T."/>
            <person name="Sawayama S."/>
        </authorList>
    </citation>
    <scope>NUCLEOTIDE SEQUENCE [LARGE SCALE GENOMIC DNA]</scope>
    <source>
        <strain evidence="2 3">NIES-144</strain>
    </source>
</reference>
<name>A0A699YXK2_HAELA</name>
<dbReference type="AlphaFoldDB" id="A0A699YXK2"/>
<dbReference type="Pfam" id="PF09495">
    <property type="entry name" value="DUF2462"/>
    <property type="match status" value="1"/>
</dbReference>